<evidence type="ECO:0000313" key="2">
    <source>
        <dbReference type="Proteomes" id="UP001631969"/>
    </source>
</evidence>
<organism evidence="1 2">
    <name type="scientific">Paenibacillus mesotrionivorans</name>
    <dbReference type="NCBI Taxonomy" id="3160968"/>
    <lineage>
        <taxon>Bacteria</taxon>
        <taxon>Bacillati</taxon>
        <taxon>Bacillota</taxon>
        <taxon>Bacilli</taxon>
        <taxon>Bacillales</taxon>
        <taxon>Paenibacillaceae</taxon>
        <taxon>Paenibacillus</taxon>
    </lineage>
</organism>
<evidence type="ECO:0000313" key="1">
    <source>
        <dbReference type="EMBL" id="MFM9326683.1"/>
    </source>
</evidence>
<gene>
    <name evidence="1" type="ORF">ACI1P1_00085</name>
</gene>
<proteinExistence type="predicted"/>
<accession>A0ACC7NQ11</accession>
<keyword evidence="2" id="KW-1185">Reference proteome</keyword>
<dbReference type="Proteomes" id="UP001631969">
    <property type="component" value="Unassembled WGS sequence"/>
</dbReference>
<protein>
    <submittedName>
        <fullName evidence="1">YqkE family protein</fullName>
    </submittedName>
</protein>
<comment type="caution">
    <text evidence="1">The sequence shown here is derived from an EMBL/GenBank/DDBJ whole genome shotgun (WGS) entry which is preliminary data.</text>
</comment>
<dbReference type="EMBL" id="JBJURJ010000001">
    <property type="protein sequence ID" value="MFM9326683.1"/>
    <property type="molecule type" value="Genomic_DNA"/>
</dbReference>
<name>A0ACC7NQ11_9BACL</name>
<sequence length="87" mass="10114">MVKKRNAQNAAKSNERSDAPATLKDLLDAGTLSKLKAQAEEMKAEEEKRRLEQKEREEAARAAEKKRLENDFEHLLNNSKLDWRKHK</sequence>
<reference evidence="1" key="1">
    <citation type="submission" date="2024-12" db="EMBL/GenBank/DDBJ databases">
        <authorList>
            <person name="Wu N."/>
        </authorList>
    </citation>
    <scope>NUCLEOTIDE SEQUENCE</scope>
    <source>
        <strain evidence="1">P15</strain>
    </source>
</reference>